<reference evidence="2" key="1">
    <citation type="submission" date="2018-07" db="EMBL/GenBank/DDBJ databases">
        <title>Giant CbK-like Caulobacter bacteriophages have genetically divergent genomes.</title>
        <authorList>
            <person name="Wilson K.M."/>
            <person name="Ely B."/>
        </authorList>
    </citation>
    <scope>NUCLEOTIDE SEQUENCE [LARGE SCALE GENOMIC DNA]</scope>
</reference>
<accession>A0A385ED54</accession>
<evidence type="ECO:0000313" key="2">
    <source>
        <dbReference type="Proteomes" id="UP000259026"/>
    </source>
</evidence>
<dbReference type="Proteomes" id="UP000259026">
    <property type="component" value="Segment"/>
</dbReference>
<proteinExistence type="predicted"/>
<name>A0A385ED54_9CAUD</name>
<gene>
    <name evidence="1" type="ORF">CcrPW_gp100</name>
</gene>
<sequence>MSIQNKHSDTENSLPNLVLGEIAVNTADDVLWVRAGGRRTPIHLPSVQRAMPYDGQSGAPLVSTGGASTWDPGLAPVAVVDNAIKVDIPPDDGFMSVPGVQIIGIGNDRTLPVNSIQIEHFQVRSDQITLTSLACVIRSAGAGAIRMGLFDENDNRLLNQLFSTPAQGVNSFNFNLVLPRGHYRAQMWNATATDFGVATGIQTDQGWRVVGSDLQFVRGYEGSVNQSSGLVPIAGTPRLSLTPGVDKTLLMRWHL</sequence>
<reference evidence="1 2" key="2">
    <citation type="submission" date="2018-09" db="EMBL/GenBank/DDBJ databases">
        <title>Giant CbK-like Caulobacter bacteriophages have genetically divergent genomes.</title>
        <authorList>
            <person name="Wilson K."/>
            <person name="Ely B."/>
        </authorList>
    </citation>
    <scope>NUCLEOTIDE SEQUENCE [LARGE SCALE GENOMIC DNA]</scope>
</reference>
<organism evidence="1 2">
    <name type="scientific">Caulobacter phage CcrPW</name>
    <dbReference type="NCBI Taxonomy" id="2283271"/>
    <lineage>
        <taxon>Viruses</taxon>
        <taxon>Duplodnaviria</taxon>
        <taxon>Heunggongvirae</taxon>
        <taxon>Uroviricota</taxon>
        <taxon>Caudoviricetes</taxon>
        <taxon>Jeanschmidtviridae</taxon>
        <taxon>Colossusvirus</taxon>
        <taxon>Colossusvirus PW</taxon>
    </lineage>
</organism>
<evidence type="ECO:0000313" key="1">
    <source>
        <dbReference type="EMBL" id="AXQ68639.1"/>
    </source>
</evidence>
<keyword evidence="2" id="KW-1185">Reference proteome</keyword>
<protein>
    <submittedName>
        <fullName evidence="1">Uncharacterized protein</fullName>
    </submittedName>
</protein>
<dbReference type="EMBL" id="MH588545">
    <property type="protein sequence ID" value="AXQ68639.1"/>
    <property type="molecule type" value="Genomic_DNA"/>
</dbReference>